<dbReference type="PANTHER" id="PTHR40252">
    <property type="entry name" value="BLR0328 PROTEIN"/>
    <property type="match status" value="1"/>
</dbReference>
<dbReference type="PANTHER" id="PTHR40252:SF2">
    <property type="entry name" value="BLR0328 PROTEIN"/>
    <property type="match status" value="1"/>
</dbReference>
<evidence type="ECO:0000259" key="1">
    <source>
        <dbReference type="SMART" id="SM00897"/>
    </source>
</evidence>
<protein>
    <submittedName>
        <fullName evidence="2">FIST N-terminal domain-containing protein</fullName>
    </submittedName>
</protein>
<dbReference type="RefSeq" id="WP_282211545.1">
    <property type="nucleotide sequence ID" value="NZ_CP118247.1"/>
</dbReference>
<organism evidence="2 3">
    <name type="scientific">Devosia rhodophyticola</name>
    <dbReference type="NCBI Taxonomy" id="3026423"/>
    <lineage>
        <taxon>Bacteria</taxon>
        <taxon>Pseudomonadati</taxon>
        <taxon>Pseudomonadota</taxon>
        <taxon>Alphaproteobacteria</taxon>
        <taxon>Hyphomicrobiales</taxon>
        <taxon>Devosiaceae</taxon>
        <taxon>Devosia</taxon>
    </lineage>
</organism>
<evidence type="ECO:0000313" key="2">
    <source>
        <dbReference type="EMBL" id="WDR06031.1"/>
    </source>
</evidence>
<name>A0ABY7YXQ6_9HYPH</name>
<gene>
    <name evidence="2" type="ORF">PSQ90_00770</name>
</gene>
<evidence type="ECO:0000313" key="3">
    <source>
        <dbReference type="Proteomes" id="UP001222118"/>
    </source>
</evidence>
<dbReference type="EMBL" id="CP118247">
    <property type="protein sequence ID" value="WDR06031.1"/>
    <property type="molecule type" value="Genomic_DNA"/>
</dbReference>
<dbReference type="InterPro" id="IPR013702">
    <property type="entry name" value="FIST_domain_N"/>
</dbReference>
<sequence length="224" mass="23032">MVRLNSVMSSATTTSGALAELSSELDKSDIAPNFVYVFYGCMHDDSKILSFLNQRFPGVSVLGGTSCSGVMTQAGLGGADSIGLLLIEDPCGSYGSAIVEIGADPAVSAETALLAALEAADCPDELPELIWVYQAPGHEEAVISGLRRIVGDRCPIIGGSSADDTVAGNWRQLGPDRFLPNGLVVGVLFSSGGIGFAFQGGMSRLDRAALSRVSASVLMAIAAS</sequence>
<dbReference type="Proteomes" id="UP001222118">
    <property type="component" value="Chromosome"/>
</dbReference>
<dbReference type="SMART" id="SM00897">
    <property type="entry name" value="FIST"/>
    <property type="match status" value="1"/>
</dbReference>
<feature type="domain" description="FIST" evidence="1">
    <location>
        <begin position="31"/>
        <end position="224"/>
    </location>
</feature>
<keyword evidence="3" id="KW-1185">Reference proteome</keyword>
<proteinExistence type="predicted"/>
<dbReference type="Pfam" id="PF08495">
    <property type="entry name" value="FIST"/>
    <property type="match status" value="1"/>
</dbReference>
<accession>A0ABY7YXQ6</accession>
<reference evidence="2 3" key="1">
    <citation type="submission" date="2023-02" db="EMBL/GenBank/DDBJ databases">
        <title>Devosia chondri sp. nov., isolated from the phycosphere of marine algae.</title>
        <authorList>
            <person name="Kim J.M."/>
            <person name="Lee J.K."/>
            <person name="Choi B.J."/>
            <person name="Bayburt H."/>
            <person name="Jeon C.O."/>
        </authorList>
    </citation>
    <scope>NUCLEOTIDE SEQUENCE [LARGE SCALE GENOMIC DNA]</scope>
    <source>
        <strain evidence="2 3">G2-5</strain>
    </source>
</reference>